<keyword evidence="3" id="KW-0813">Transport</keyword>
<feature type="domain" description="Major facilitator superfamily (MFS) profile" evidence="9">
    <location>
        <begin position="27"/>
        <end position="413"/>
    </location>
</feature>
<comment type="similarity">
    <text evidence="2">Belongs to the major facilitator superfamily. Bcr/CmlA family.</text>
</comment>
<organism evidence="10 11">
    <name type="scientific">Demequina muriae</name>
    <dbReference type="NCBI Taxonomy" id="3051664"/>
    <lineage>
        <taxon>Bacteria</taxon>
        <taxon>Bacillati</taxon>
        <taxon>Actinomycetota</taxon>
        <taxon>Actinomycetes</taxon>
        <taxon>Micrococcales</taxon>
        <taxon>Demequinaceae</taxon>
        <taxon>Demequina</taxon>
    </lineage>
</organism>
<accession>A0ABT8GH21</accession>
<evidence type="ECO:0000256" key="7">
    <source>
        <dbReference type="ARBA" id="ARBA00023136"/>
    </source>
</evidence>
<feature type="transmembrane region" description="Helical" evidence="8">
    <location>
        <begin position="94"/>
        <end position="113"/>
    </location>
</feature>
<evidence type="ECO:0000256" key="1">
    <source>
        <dbReference type="ARBA" id="ARBA00004651"/>
    </source>
</evidence>
<keyword evidence="5 8" id="KW-0812">Transmembrane</keyword>
<feature type="transmembrane region" description="Helical" evidence="8">
    <location>
        <begin position="271"/>
        <end position="291"/>
    </location>
</feature>
<dbReference type="NCBIfam" id="TIGR00710">
    <property type="entry name" value="efflux_Bcr_CflA"/>
    <property type="match status" value="1"/>
</dbReference>
<evidence type="ECO:0000256" key="5">
    <source>
        <dbReference type="ARBA" id="ARBA00022692"/>
    </source>
</evidence>
<gene>
    <name evidence="10" type="ORF">QQX02_07240</name>
</gene>
<feature type="transmembrane region" description="Helical" evidence="8">
    <location>
        <begin position="157"/>
        <end position="178"/>
    </location>
</feature>
<keyword evidence="4" id="KW-1003">Cell membrane</keyword>
<feature type="transmembrane region" description="Helical" evidence="8">
    <location>
        <begin position="125"/>
        <end position="145"/>
    </location>
</feature>
<comment type="subcellular location">
    <subcellularLocation>
        <location evidence="1">Cell membrane</location>
        <topology evidence="1">Multi-pass membrane protein</topology>
    </subcellularLocation>
</comment>
<dbReference type="CDD" id="cd17320">
    <property type="entry name" value="MFS_MdfA_MDR_like"/>
    <property type="match status" value="1"/>
</dbReference>
<protein>
    <submittedName>
        <fullName evidence="10">Multidrug effflux MFS transporter</fullName>
    </submittedName>
</protein>
<dbReference type="PROSITE" id="PS00216">
    <property type="entry name" value="SUGAR_TRANSPORT_1"/>
    <property type="match status" value="1"/>
</dbReference>
<comment type="caution">
    <text evidence="10">The sequence shown here is derived from an EMBL/GenBank/DDBJ whole genome shotgun (WGS) entry which is preliminary data.</text>
</comment>
<feature type="transmembrane region" description="Helical" evidence="8">
    <location>
        <begin position="227"/>
        <end position="251"/>
    </location>
</feature>
<keyword evidence="11" id="KW-1185">Reference proteome</keyword>
<reference evidence="10" key="1">
    <citation type="submission" date="2023-06" db="EMBL/GenBank/DDBJ databases">
        <title>Egi l300058.</title>
        <authorList>
            <person name="Gao L."/>
            <person name="Fang B.-Z."/>
            <person name="Li W.-J."/>
        </authorList>
    </citation>
    <scope>NUCLEOTIDE SEQUENCE</scope>
    <source>
        <strain evidence="10">EGI L300058</strain>
    </source>
</reference>
<evidence type="ECO:0000259" key="9">
    <source>
        <dbReference type="PROSITE" id="PS50850"/>
    </source>
</evidence>
<keyword evidence="7 8" id="KW-0472">Membrane</keyword>
<dbReference type="InterPro" id="IPR011701">
    <property type="entry name" value="MFS"/>
</dbReference>
<evidence type="ECO:0000256" key="4">
    <source>
        <dbReference type="ARBA" id="ARBA00022475"/>
    </source>
</evidence>
<feature type="transmembrane region" description="Helical" evidence="8">
    <location>
        <begin position="386"/>
        <end position="408"/>
    </location>
</feature>
<proteinExistence type="inferred from homology"/>
<keyword evidence="6 8" id="KW-1133">Transmembrane helix</keyword>
<dbReference type="Pfam" id="PF07690">
    <property type="entry name" value="MFS_1"/>
    <property type="match status" value="1"/>
</dbReference>
<feature type="transmembrane region" description="Helical" evidence="8">
    <location>
        <begin position="298"/>
        <end position="318"/>
    </location>
</feature>
<evidence type="ECO:0000256" key="2">
    <source>
        <dbReference type="ARBA" id="ARBA00006236"/>
    </source>
</evidence>
<evidence type="ECO:0000313" key="11">
    <source>
        <dbReference type="Proteomes" id="UP001172708"/>
    </source>
</evidence>
<dbReference type="InterPro" id="IPR036259">
    <property type="entry name" value="MFS_trans_sf"/>
</dbReference>
<feature type="transmembrane region" description="Helical" evidence="8">
    <location>
        <begin position="357"/>
        <end position="380"/>
    </location>
</feature>
<feature type="transmembrane region" description="Helical" evidence="8">
    <location>
        <begin position="324"/>
        <end position="345"/>
    </location>
</feature>
<dbReference type="Gene3D" id="1.20.1720.10">
    <property type="entry name" value="Multidrug resistance protein D"/>
    <property type="match status" value="1"/>
</dbReference>
<evidence type="ECO:0000256" key="6">
    <source>
        <dbReference type="ARBA" id="ARBA00022989"/>
    </source>
</evidence>
<sequence length="418" mass="43511">MTSRIDTAPPRAVVPSFGDTLTRRERIAYILILGALVALGPFTIDLYLPAFPEVARDLAASDAAIQLTLTATTIGFGVGQLVVGPLSDAFGRKVPLMIATVVHILASIFVVFAPTVEWVLVGRTLQGIGAAGGAVVAMAIVRDLFNGQRLIRMLSRMALVTGLAPVLAPVIGSQLLRVVDWREIFVVLALYGVLIATIAGLKLRETRPAGQRGGAGLPAMRARYRRLLSDGSFVGVAVVGAMTFTTLFAYLSASSFVLQDQFGLTAQQYGVVFGLNSIGVVAGTQFAARLMRVVAPRAVATAGIIVMSTGAVSLLLFAQLESGLLGVVIPLFFVVSPLGFIMPSVQVMALENHGSEAGTAASLIGAMNFGVAGLISPVVGLMGASATSMAIVMIGALSVAHASLWLVVRPRTSGDVVR</sequence>
<dbReference type="PROSITE" id="PS50850">
    <property type="entry name" value="MFS"/>
    <property type="match status" value="1"/>
</dbReference>
<dbReference type="PANTHER" id="PTHR23502">
    <property type="entry name" value="MAJOR FACILITATOR SUPERFAMILY"/>
    <property type="match status" value="1"/>
</dbReference>
<evidence type="ECO:0000313" key="10">
    <source>
        <dbReference type="EMBL" id="MDN4480712.1"/>
    </source>
</evidence>
<dbReference type="EMBL" id="JAUHQA010000001">
    <property type="protein sequence ID" value="MDN4480712.1"/>
    <property type="molecule type" value="Genomic_DNA"/>
</dbReference>
<dbReference type="InterPro" id="IPR020846">
    <property type="entry name" value="MFS_dom"/>
</dbReference>
<evidence type="ECO:0000256" key="3">
    <source>
        <dbReference type="ARBA" id="ARBA00022448"/>
    </source>
</evidence>
<dbReference type="SUPFAM" id="SSF103473">
    <property type="entry name" value="MFS general substrate transporter"/>
    <property type="match status" value="1"/>
</dbReference>
<dbReference type="RefSeq" id="WP_301142167.1">
    <property type="nucleotide sequence ID" value="NZ_JAUHQA010000001.1"/>
</dbReference>
<dbReference type="InterPro" id="IPR005829">
    <property type="entry name" value="Sugar_transporter_CS"/>
</dbReference>
<feature type="transmembrane region" description="Helical" evidence="8">
    <location>
        <begin position="64"/>
        <end position="82"/>
    </location>
</feature>
<feature type="transmembrane region" description="Helical" evidence="8">
    <location>
        <begin position="184"/>
        <end position="203"/>
    </location>
</feature>
<feature type="transmembrane region" description="Helical" evidence="8">
    <location>
        <begin position="27"/>
        <end position="44"/>
    </location>
</feature>
<name>A0ABT8GH21_9MICO</name>
<dbReference type="InterPro" id="IPR004812">
    <property type="entry name" value="Efflux_drug-R_Bcr/CmlA"/>
</dbReference>
<evidence type="ECO:0000256" key="8">
    <source>
        <dbReference type="SAM" id="Phobius"/>
    </source>
</evidence>
<dbReference type="Proteomes" id="UP001172708">
    <property type="component" value="Unassembled WGS sequence"/>
</dbReference>
<dbReference type="PANTHER" id="PTHR23502:SF132">
    <property type="entry name" value="POLYAMINE TRANSPORTER 2-RELATED"/>
    <property type="match status" value="1"/>
</dbReference>